<reference evidence="1 2" key="1">
    <citation type="journal article" date="2019" name="Nat. Ecol. Evol.">
        <title>Megaphylogeny resolves global patterns of mushroom evolution.</title>
        <authorList>
            <person name="Varga T."/>
            <person name="Krizsan K."/>
            <person name="Foldi C."/>
            <person name="Dima B."/>
            <person name="Sanchez-Garcia M."/>
            <person name="Sanchez-Ramirez S."/>
            <person name="Szollosi G.J."/>
            <person name="Szarkandi J.G."/>
            <person name="Papp V."/>
            <person name="Albert L."/>
            <person name="Andreopoulos W."/>
            <person name="Angelini C."/>
            <person name="Antonin V."/>
            <person name="Barry K.W."/>
            <person name="Bougher N.L."/>
            <person name="Buchanan P."/>
            <person name="Buyck B."/>
            <person name="Bense V."/>
            <person name="Catcheside P."/>
            <person name="Chovatia M."/>
            <person name="Cooper J."/>
            <person name="Damon W."/>
            <person name="Desjardin D."/>
            <person name="Finy P."/>
            <person name="Geml J."/>
            <person name="Haridas S."/>
            <person name="Hughes K."/>
            <person name="Justo A."/>
            <person name="Karasinski D."/>
            <person name="Kautmanova I."/>
            <person name="Kiss B."/>
            <person name="Kocsube S."/>
            <person name="Kotiranta H."/>
            <person name="LaButti K.M."/>
            <person name="Lechner B.E."/>
            <person name="Liimatainen K."/>
            <person name="Lipzen A."/>
            <person name="Lukacs Z."/>
            <person name="Mihaltcheva S."/>
            <person name="Morgado L.N."/>
            <person name="Niskanen T."/>
            <person name="Noordeloos M.E."/>
            <person name="Ohm R.A."/>
            <person name="Ortiz-Santana B."/>
            <person name="Ovrebo C."/>
            <person name="Racz N."/>
            <person name="Riley R."/>
            <person name="Savchenko A."/>
            <person name="Shiryaev A."/>
            <person name="Soop K."/>
            <person name="Spirin V."/>
            <person name="Szebenyi C."/>
            <person name="Tomsovsky M."/>
            <person name="Tulloss R.E."/>
            <person name="Uehling J."/>
            <person name="Grigoriev I.V."/>
            <person name="Vagvolgyi C."/>
            <person name="Papp T."/>
            <person name="Martin F.M."/>
            <person name="Miettinen O."/>
            <person name="Hibbett D.S."/>
            <person name="Nagy L.G."/>
        </authorList>
    </citation>
    <scope>NUCLEOTIDE SEQUENCE [LARGE SCALE GENOMIC DNA]</scope>
    <source>
        <strain evidence="1 2">NL-1719</strain>
    </source>
</reference>
<accession>A0ACD3A8E8</accession>
<dbReference type="EMBL" id="ML208695">
    <property type="protein sequence ID" value="TFK61102.1"/>
    <property type="molecule type" value="Genomic_DNA"/>
</dbReference>
<gene>
    <name evidence="1" type="ORF">BDN72DRAFT_849955</name>
</gene>
<sequence length="136" mass="15454">MTSSSRCWWKTWSLLTITPPSVPRSAPYPIIDQIEEGSQPVATSTGSKGQTEKSNNMHAYSDNSHLMHDRISTTLSVSITTSLAFHKTCRRACVFFLVRTHPDWYTSPLPANDLDGWIDIRVSLFFLFDFSPTRAW</sequence>
<keyword evidence="2" id="KW-1185">Reference proteome</keyword>
<protein>
    <submittedName>
        <fullName evidence="1">Uncharacterized protein</fullName>
    </submittedName>
</protein>
<name>A0ACD3A8E8_9AGAR</name>
<dbReference type="Proteomes" id="UP000308600">
    <property type="component" value="Unassembled WGS sequence"/>
</dbReference>
<evidence type="ECO:0000313" key="2">
    <source>
        <dbReference type="Proteomes" id="UP000308600"/>
    </source>
</evidence>
<evidence type="ECO:0000313" key="1">
    <source>
        <dbReference type="EMBL" id="TFK61102.1"/>
    </source>
</evidence>
<proteinExistence type="predicted"/>
<organism evidence="1 2">
    <name type="scientific">Pluteus cervinus</name>
    <dbReference type="NCBI Taxonomy" id="181527"/>
    <lineage>
        <taxon>Eukaryota</taxon>
        <taxon>Fungi</taxon>
        <taxon>Dikarya</taxon>
        <taxon>Basidiomycota</taxon>
        <taxon>Agaricomycotina</taxon>
        <taxon>Agaricomycetes</taxon>
        <taxon>Agaricomycetidae</taxon>
        <taxon>Agaricales</taxon>
        <taxon>Pluteineae</taxon>
        <taxon>Pluteaceae</taxon>
        <taxon>Pluteus</taxon>
    </lineage>
</organism>